<dbReference type="OrthoDB" id="4062651at2759"/>
<feature type="region of interest" description="Disordered" evidence="5">
    <location>
        <begin position="1"/>
        <end position="41"/>
    </location>
</feature>
<feature type="compositionally biased region" description="Low complexity" evidence="5">
    <location>
        <begin position="204"/>
        <end position="215"/>
    </location>
</feature>
<dbReference type="AlphaFoldDB" id="A0A507FIF9"/>
<dbReference type="GO" id="GO:0035556">
    <property type="term" value="P:intracellular signal transduction"/>
    <property type="evidence" value="ECO:0007669"/>
    <property type="project" value="TreeGrafter"/>
</dbReference>
<dbReference type="PANTHER" id="PTHR24346:SF110">
    <property type="entry name" value="NON-SPECIFIC SERINE_THREONINE PROTEIN KINASE"/>
    <property type="match status" value="1"/>
</dbReference>
<keyword evidence="1 3" id="KW-0547">Nucleotide-binding</keyword>
<keyword evidence="4" id="KW-0418">Kinase</keyword>
<keyword evidence="2 3" id="KW-0067">ATP-binding</keyword>
<dbReference type="PANTHER" id="PTHR24346">
    <property type="entry name" value="MAP/MICROTUBULE AFFINITY-REGULATING KINASE"/>
    <property type="match status" value="1"/>
</dbReference>
<sequence>MPSNVSTLSTQITNQRDRDPSQHRRPLAPAQSPVHAHSLSLPRNSSASLLRRLVDARRRGSAVSQTASSPVSIPNASDPSVCSSPAMSFLSMLGTPRVGSLDVSLDFSRGVYEEGDQIANYTLIKEIGYGSFSRVFLAHDSISNQNFAIKILRKPDSLSPIQSPMYSLQNSMDSLSMQGRINIPNYQPHENSNYQTHASSEKAPSNSQPSPFQSPHGPTSIYSKDQNEAVDYARQLMDKETRIWASLDHPNILSMYEVMELDDAVCIVSEYAAGGSLLDYLTKRGRTAEHIARPMFLQLAEAVNYMHKTVGIVHRDLKCENVLVLEDWKNGVPQNAAAQNKLCGEWIPTLKIIDFGLSEFIGDDQNLDCVSPTSPASLTRTLSSSSFGVGSLHYCAPEDLREAAGAKNGESSDVWALGCILYAILTGSLPFNDGFLPRLQQTILNGTYDASRLASCGVSDGAQDLLKGIFCVDVSQRFTIGDVLASKWLQESGEVEVEG</sequence>
<evidence type="ECO:0000256" key="3">
    <source>
        <dbReference type="PROSITE-ProRule" id="PRU10141"/>
    </source>
</evidence>
<dbReference type="STRING" id="246404.A0A507FIF9"/>
<evidence type="ECO:0000256" key="4">
    <source>
        <dbReference type="RuleBase" id="RU000304"/>
    </source>
</evidence>
<protein>
    <recommendedName>
        <fullName evidence="6">Protein kinase domain-containing protein</fullName>
    </recommendedName>
</protein>
<dbReference type="Proteomes" id="UP000320333">
    <property type="component" value="Unassembled WGS sequence"/>
</dbReference>
<evidence type="ECO:0000256" key="2">
    <source>
        <dbReference type="ARBA" id="ARBA00022840"/>
    </source>
</evidence>
<organism evidence="7 8">
    <name type="scientific">Chytriomyces confervae</name>
    <dbReference type="NCBI Taxonomy" id="246404"/>
    <lineage>
        <taxon>Eukaryota</taxon>
        <taxon>Fungi</taxon>
        <taxon>Fungi incertae sedis</taxon>
        <taxon>Chytridiomycota</taxon>
        <taxon>Chytridiomycota incertae sedis</taxon>
        <taxon>Chytridiomycetes</taxon>
        <taxon>Chytridiales</taxon>
        <taxon>Chytriomycetaceae</taxon>
        <taxon>Chytriomyces</taxon>
    </lineage>
</organism>
<keyword evidence="4" id="KW-0808">Transferase</keyword>
<dbReference type="EMBL" id="QEAP01000081">
    <property type="protein sequence ID" value="TPX75425.1"/>
    <property type="molecule type" value="Genomic_DNA"/>
</dbReference>
<keyword evidence="4" id="KW-0723">Serine/threonine-protein kinase</keyword>
<comment type="caution">
    <text evidence="7">The sequence shown here is derived from an EMBL/GenBank/DDBJ whole genome shotgun (WGS) entry which is preliminary data.</text>
</comment>
<feature type="binding site" evidence="3">
    <location>
        <position position="150"/>
    </location>
    <ligand>
        <name>ATP</name>
        <dbReference type="ChEBI" id="CHEBI:30616"/>
    </ligand>
</feature>
<gene>
    <name evidence="7" type="ORF">CcCBS67573_g03292</name>
</gene>
<feature type="domain" description="Protein kinase" evidence="6">
    <location>
        <begin position="121"/>
        <end position="489"/>
    </location>
</feature>
<keyword evidence="8" id="KW-1185">Reference proteome</keyword>
<reference evidence="7 8" key="1">
    <citation type="journal article" date="2019" name="Sci. Rep.">
        <title>Comparative genomics of chytrid fungi reveal insights into the obligate biotrophic and pathogenic lifestyle of Synchytrium endobioticum.</title>
        <authorList>
            <person name="van de Vossenberg B.T.L.H."/>
            <person name="Warris S."/>
            <person name="Nguyen H.D.T."/>
            <person name="van Gent-Pelzer M.P.E."/>
            <person name="Joly D.L."/>
            <person name="van de Geest H.C."/>
            <person name="Bonants P.J.M."/>
            <person name="Smith D.S."/>
            <person name="Levesque C.A."/>
            <person name="van der Lee T.A.J."/>
        </authorList>
    </citation>
    <scope>NUCLEOTIDE SEQUENCE [LARGE SCALE GENOMIC DNA]</scope>
    <source>
        <strain evidence="7 8">CBS 675.73</strain>
    </source>
</reference>
<accession>A0A507FIF9</accession>
<dbReference type="GO" id="GO:0005524">
    <property type="term" value="F:ATP binding"/>
    <property type="evidence" value="ECO:0007669"/>
    <property type="project" value="UniProtKB-UniRule"/>
</dbReference>
<feature type="compositionally biased region" description="Polar residues" evidence="5">
    <location>
        <begin position="181"/>
        <end position="198"/>
    </location>
</feature>
<name>A0A507FIF9_9FUNG</name>
<dbReference type="PROSITE" id="PS00108">
    <property type="entry name" value="PROTEIN_KINASE_ST"/>
    <property type="match status" value="1"/>
</dbReference>
<feature type="region of interest" description="Disordered" evidence="5">
    <location>
        <begin position="61"/>
        <end position="80"/>
    </location>
</feature>
<dbReference type="Pfam" id="PF00069">
    <property type="entry name" value="Pkinase"/>
    <property type="match status" value="1"/>
</dbReference>
<evidence type="ECO:0000313" key="7">
    <source>
        <dbReference type="EMBL" id="TPX75425.1"/>
    </source>
</evidence>
<evidence type="ECO:0000313" key="8">
    <source>
        <dbReference type="Proteomes" id="UP000320333"/>
    </source>
</evidence>
<feature type="region of interest" description="Disordered" evidence="5">
    <location>
        <begin position="181"/>
        <end position="225"/>
    </location>
</feature>
<evidence type="ECO:0000256" key="5">
    <source>
        <dbReference type="SAM" id="MobiDB-lite"/>
    </source>
</evidence>
<dbReference type="SUPFAM" id="SSF56112">
    <property type="entry name" value="Protein kinase-like (PK-like)"/>
    <property type="match status" value="1"/>
</dbReference>
<dbReference type="SMART" id="SM00220">
    <property type="entry name" value="S_TKc"/>
    <property type="match status" value="1"/>
</dbReference>
<dbReference type="GO" id="GO:0005737">
    <property type="term" value="C:cytoplasm"/>
    <property type="evidence" value="ECO:0007669"/>
    <property type="project" value="TreeGrafter"/>
</dbReference>
<feature type="compositionally biased region" description="Polar residues" evidence="5">
    <location>
        <begin position="1"/>
        <end position="14"/>
    </location>
</feature>
<proteinExistence type="inferred from homology"/>
<dbReference type="InterPro" id="IPR008271">
    <property type="entry name" value="Ser/Thr_kinase_AS"/>
</dbReference>
<dbReference type="Gene3D" id="3.30.200.20">
    <property type="entry name" value="Phosphorylase Kinase, domain 1"/>
    <property type="match status" value="1"/>
</dbReference>
<evidence type="ECO:0000259" key="6">
    <source>
        <dbReference type="PROSITE" id="PS50011"/>
    </source>
</evidence>
<evidence type="ECO:0000256" key="1">
    <source>
        <dbReference type="ARBA" id="ARBA00022741"/>
    </source>
</evidence>
<comment type="similarity">
    <text evidence="4">Belongs to the protein kinase superfamily.</text>
</comment>
<dbReference type="Gene3D" id="1.10.510.10">
    <property type="entry name" value="Transferase(Phosphotransferase) domain 1"/>
    <property type="match status" value="1"/>
</dbReference>
<dbReference type="InterPro" id="IPR000719">
    <property type="entry name" value="Prot_kinase_dom"/>
</dbReference>
<feature type="compositionally biased region" description="Polar residues" evidence="5">
    <location>
        <begin position="62"/>
        <end position="80"/>
    </location>
</feature>
<dbReference type="InterPro" id="IPR011009">
    <property type="entry name" value="Kinase-like_dom_sf"/>
</dbReference>
<dbReference type="GO" id="GO:0004674">
    <property type="term" value="F:protein serine/threonine kinase activity"/>
    <property type="evidence" value="ECO:0007669"/>
    <property type="project" value="UniProtKB-KW"/>
</dbReference>
<dbReference type="InterPro" id="IPR017441">
    <property type="entry name" value="Protein_kinase_ATP_BS"/>
</dbReference>
<dbReference type="PROSITE" id="PS50011">
    <property type="entry name" value="PROTEIN_KINASE_DOM"/>
    <property type="match status" value="1"/>
</dbReference>
<dbReference type="PROSITE" id="PS00107">
    <property type="entry name" value="PROTEIN_KINASE_ATP"/>
    <property type="match status" value="1"/>
</dbReference>